<feature type="compositionally biased region" description="Low complexity" evidence="1">
    <location>
        <begin position="108"/>
        <end position="127"/>
    </location>
</feature>
<dbReference type="PANTHER" id="PTHR16306">
    <property type="entry name" value="TRANSLIN-ASSOCIATED FACTOR X-INTERACTING PROTEIN 1"/>
    <property type="match status" value="1"/>
</dbReference>
<feature type="compositionally biased region" description="Acidic residues" evidence="1">
    <location>
        <begin position="1043"/>
        <end position="1060"/>
    </location>
</feature>
<feature type="compositionally biased region" description="Gly residues" evidence="1">
    <location>
        <begin position="820"/>
        <end position="829"/>
    </location>
</feature>
<comment type="caution">
    <text evidence="2">The sequence shown here is derived from an EMBL/GenBank/DDBJ whole genome shotgun (WGS) entry which is preliminary data.</text>
</comment>
<dbReference type="AlphaFoldDB" id="A0A9W6F069"/>
<proteinExistence type="predicted"/>
<dbReference type="GO" id="GO:0005737">
    <property type="term" value="C:cytoplasm"/>
    <property type="evidence" value="ECO:0007669"/>
    <property type="project" value="TreeGrafter"/>
</dbReference>
<evidence type="ECO:0000313" key="2">
    <source>
        <dbReference type="EMBL" id="GLC51030.1"/>
    </source>
</evidence>
<keyword evidence="3" id="KW-1185">Reference proteome</keyword>
<name>A0A9W6F069_9CHLO</name>
<feature type="region of interest" description="Disordered" evidence="1">
    <location>
        <begin position="1037"/>
        <end position="1095"/>
    </location>
</feature>
<evidence type="ECO:0000313" key="3">
    <source>
        <dbReference type="Proteomes" id="UP001165080"/>
    </source>
</evidence>
<organism evidence="2 3">
    <name type="scientific">Pleodorina starrii</name>
    <dbReference type="NCBI Taxonomy" id="330485"/>
    <lineage>
        <taxon>Eukaryota</taxon>
        <taxon>Viridiplantae</taxon>
        <taxon>Chlorophyta</taxon>
        <taxon>core chlorophytes</taxon>
        <taxon>Chlorophyceae</taxon>
        <taxon>CS clade</taxon>
        <taxon>Chlamydomonadales</taxon>
        <taxon>Volvocaceae</taxon>
        <taxon>Pleodorina</taxon>
    </lineage>
</organism>
<feature type="region of interest" description="Disordered" evidence="1">
    <location>
        <begin position="595"/>
        <end position="622"/>
    </location>
</feature>
<feature type="compositionally biased region" description="Acidic residues" evidence="1">
    <location>
        <begin position="1114"/>
        <end position="1127"/>
    </location>
</feature>
<feature type="region of interest" description="Disordered" evidence="1">
    <location>
        <begin position="450"/>
        <end position="476"/>
    </location>
</feature>
<dbReference type="EMBL" id="BRXU01000004">
    <property type="protein sequence ID" value="GLC51030.1"/>
    <property type="molecule type" value="Genomic_DNA"/>
</dbReference>
<protein>
    <submittedName>
        <fullName evidence="2">Uncharacterized protein</fullName>
    </submittedName>
</protein>
<feature type="region of interest" description="Disordered" evidence="1">
    <location>
        <begin position="798"/>
        <end position="850"/>
    </location>
</feature>
<dbReference type="Proteomes" id="UP001165080">
    <property type="component" value="Unassembled WGS sequence"/>
</dbReference>
<accession>A0A9W6F069</accession>
<feature type="region of interest" description="Disordered" evidence="1">
    <location>
        <begin position="1108"/>
        <end position="1176"/>
    </location>
</feature>
<dbReference type="PANTHER" id="PTHR16306:SF0">
    <property type="entry name" value="TRANSLIN-ASSOCIATED FACTOR X-INTERACTING PROTEIN 1"/>
    <property type="match status" value="1"/>
</dbReference>
<reference evidence="2 3" key="1">
    <citation type="journal article" date="2023" name="Commun. Biol.">
        <title>Reorganization of the ancestral sex-determining regions during the evolution of trioecy in Pleodorina starrii.</title>
        <authorList>
            <person name="Takahashi K."/>
            <person name="Suzuki S."/>
            <person name="Kawai-Toyooka H."/>
            <person name="Yamamoto K."/>
            <person name="Hamaji T."/>
            <person name="Ootsuki R."/>
            <person name="Yamaguchi H."/>
            <person name="Kawachi M."/>
            <person name="Higashiyama T."/>
            <person name="Nozaki H."/>
        </authorList>
    </citation>
    <scope>NUCLEOTIDE SEQUENCE [LARGE SCALE GENOMIC DNA]</scope>
    <source>
        <strain evidence="2 3">NIES-4479</strain>
    </source>
</reference>
<feature type="region of interest" description="Disordered" evidence="1">
    <location>
        <begin position="995"/>
        <end position="1018"/>
    </location>
</feature>
<feature type="compositionally biased region" description="Gly residues" evidence="1">
    <location>
        <begin position="601"/>
        <end position="622"/>
    </location>
</feature>
<gene>
    <name evidence="2" type="primary">PLESTMB000583</name>
    <name evidence="2" type="ORF">PLESTB_000458400</name>
</gene>
<feature type="region of interest" description="Disordered" evidence="1">
    <location>
        <begin position="102"/>
        <end position="205"/>
    </location>
</feature>
<sequence length="1226" mass="129190">MAGKDSAPCGCSQKQKKGVTYCPEPPSAYERLSADHRHAWVAAQLGLPRQCLGGYLHQSYLHCADQLLQRSYRASFYRRQQRTGHPTPAASIAAKPFACLKPHLTDTPSEASSRSRSPSPERCASPARHPPSDGTPSASGDRTNTLPRPPPPTASKPRRNRADRLRSFGAAGLSGVSKAPAASAPAGGLPGPTGAAEARPGGTESVQQWERLLEGIQPSDEEEAQFLELWRATARFCKLEKEAVAVLNEGRRLSPALEGSLRGALEALLDMMDLEAPDVVASRLLELPPDAPERTRSNAERQVLLLGGICHQLSITRFLPPDLGADMRRRSMLLGSTLLAHHRLPPANMWELSIWSCALLQMAMASTFHPMGAAASRCPAAVARLMRRLNSVEMLYGTIVQCIASMPLVRRLPHVQLPHVVEQLLVTHNMAVVESVNQVVAAAAAAGSAGGHDDAAARRLRRHGRRQPPPPPPPSAAELNVSAVLCCYEQHLEQAAQLPGKHIEEMETKLERMAARQRELRHAGAVAAVAAGARGGWPRPGPGPRAMALTPAEAVELQRLTGEMAMRALQLQEVAVIRTALLELPERLRAAEHRAAREAMGNGGGGGGGSGGGAGGGGGGGGGGGRGGFASVVVSLDRGPLGWVQRCAVARALLGLELEGRCPPLSCAGGPGLHTALAATASLNHIRQHAALPQPFPHTTTAAAAASATAGNRSKAAASDAVAVAGEGSRGLIAFRPMRQSPTSSSSAAAAATTAATAAAPARAACPRLALLPVVGGEALSGCVREALAEAAAHPWERLPGAGAGADASGPLRLSWPRRSGGGGGGGADAPGPRISGSGPGSDLEQQQRSSWRDELLVRLDEQHWAVVQCGGWREMELGTELMAECRAALARSNRDMVLMPLLLLPSTGAGAQGPLAPPPPGLAAACEARLRDLGFDPRCVDEMMESMGADICVPSELPPGLGAGGAWRPEVLQRLRPGEIVGLLVQLRLLEGERQRERQRGTSDAQWGGGGGGGWVEEAERERELRSLWMSVEDFVRRGQPDEEEDEEQDEEEEEEEEEEARRRWAARQGLHGRDYVGNPPPPPRPRPRPGWRARARWALTRTVCGLLRLGPDNDDDEEEAEEAAEAEGKRPGTNSPGVGQAGEAGAAAGGSRSDGGGGREGQRWGRGQRGPSFAPWLPALLESPLLLVAVECERGGVDSAQPVQELMRRRGRGRAGVGVTGRGA</sequence>
<evidence type="ECO:0000256" key="1">
    <source>
        <dbReference type="SAM" id="MobiDB-lite"/>
    </source>
</evidence>
<feature type="compositionally biased region" description="Low complexity" evidence="1">
    <location>
        <begin position="179"/>
        <end position="198"/>
    </location>
</feature>
<feature type="compositionally biased region" description="Low complexity" evidence="1">
    <location>
        <begin position="1139"/>
        <end position="1153"/>
    </location>
</feature>